<feature type="region of interest" description="Disordered" evidence="3">
    <location>
        <begin position="447"/>
        <end position="469"/>
    </location>
</feature>
<keyword evidence="1" id="KW-0677">Repeat</keyword>
<dbReference type="InterPro" id="IPR011990">
    <property type="entry name" value="TPR-like_helical_dom_sf"/>
</dbReference>
<dbReference type="PANTHER" id="PTHR47933:SF11">
    <property type="entry name" value="PENTATRICOPEPTIDE REPEAT-CONTAINING PROTEIN 2"/>
    <property type="match status" value="1"/>
</dbReference>
<evidence type="ECO:0000256" key="2">
    <source>
        <dbReference type="PROSITE-ProRule" id="PRU00708"/>
    </source>
</evidence>
<organism evidence="4 5">
    <name type="scientific">Spirodela intermedia</name>
    <name type="common">Intermediate duckweed</name>
    <dbReference type="NCBI Taxonomy" id="51605"/>
    <lineage>
        <taxon>Eukaryota</taxon>
        <taxon>Viridiplantae</taxon>
        <taxon>Streptophyta</taxon>
        <taxon>Embryophyta</taxon>
        <taxon>Tracheophyta</taxon>
        <taxon>Spermatophyta</taxon>
        <taxon>Magnoliopsida</taxon>
        <taxon>Liliopsida</taxon>
        <taxon>Araceae</taxon>
        <taxon>Lemnoideae</taxon>
        <taxon>Spirodela</taxon>
    </lineage>
</organism>
<protein>
    <submittedName>
        <fullName evidence="4">Uncharacterized protein</fullName>
    </submittedName>
</protein>
<dbReference type="InterPro" id="IPR051240">
    <property type="entry name" value="Mito_RNA-Proc/Resp"/>
</dbReference>
<dbReference type="OrthoDB" id="185373at2759"/>
<dbReference type="Pfam" id="PF01535">
    <property type="entry name" value="PPR"/>
    <property type="match status" value="3"/>
</dbReference>
<proteinExistence type="predicted"/>
<dbReference type="Proteomes" id="UP000663760">
    <property type="component" value="Chromosome 16"/>
</dbReference>
<dbReference type="InterPro" id="IPR002885">
    <property type="entry name" value="PPR_rpt"/>
</dbReference>
<dbReference type="Gene3D" id="1.25.40.10">
    <property type="entry name" value="Tetratricopeptide repeat domain"/>
    <property type="match status" value="3"/>
</dbReference>
<gene>
    <name evidence="4" type="ORF">SI8410_16020112</name>
</gene>
<dbReference type="PROSITE" id="PS51375">
    <property type="entry name" value="PPR"/>
    <property type="match status" value="6"/>
</dbReference>
<dbReference type="AlphaFoldDB" id="A0A7I8LJP6"/>
<dbReference type="EMBL" id="LR746279">
    <property type="protein sequence ID" value="CAA7409434.1"/>
    <property type="molecule type" value="Genomic_DNA"/>
</dbReference>
<sequence>MRSLASSSSFKLCCSSSSSLLIRHLSRSPPSHSGSSAPSHSGRRAPAGPPIAIAAGDHPQSPFDPQAVLETISCYANDWSRAIEFFRWVEDRGFRHNVETYNRVIDVLGKFFEFDLAWEIVCKMRSDPAAFPGHSTFRVLFKRYAAAHLVQEAVAAFDRAAEFGLRDQICFHHLVDALCEYRHVIDVEDLFLKKKDPPFPLDSKVYNMVLRGWYKMGWWKKCREFWDEMDQKGIRKDLHSYSIYMDILCKSGKPWRAVKLYKEMKRKGIPLDVVAYNTAVQAVGQSNGVDESIRLYREMLEVGCRPNIVTHNIIIKLLCQSGRIREAFSFLHRMRKLGFEPNVISYHCFFQCMSRPREILELFDRMLGSGCRPAMDTYVMLMRKFGRWGFLRPVFVVWRTMEEQGCSPDGFAYDAMIDALLQKGMVELARKYDQEMLDKGLSAKPRKEFGPRFGGEEAEDHPLGGAAAL</sequence>
<feature type="repeat" description="PPR" evidence="2">
    <location>
        <begin position="409"/>
        <end position="443"/>
    </location>
</feature>
<feature type="repeat" description="PPR" evidence="2">
    <location>
        <begin position="202"/>
        <end position="236"/>
    </location>
</feature>
<feature type="repeat" description="PPR" evidence="2">
    <location>
        <begin position="307"/>
        <end position="341"/>
    </location>
</feature>
<accession>A0A7I8LJP6</accession>
<name>A0A7I8LJP6_SPIIN</name>
<keyword evidence="5" id="KW-1185">Reference proteome</keyword>
<dbReference type="PANTHER" id="PTHR47933">
    <property type="entry name" value="PENTATRICOPEPTIDE REPEAT-CONTAINING PROTEIN 1, MITOCHONDRIAL"/>
    <property type="match status" value="1"/>
</dbReference>
<evidence type="ECO:0000313" key="4">
    <source>
        <dbReference type="EMBL" id="CAA7409434.1"/>
    </source>
</evidence>
<dbReference type="Pfam" id="PF13041">
    <property type="entry name" value="PPR_2"/>
    <property type="match status" value="2"/>
</dbReference>
<feature type="repeat" description="PPR" evidence="2">
    <location>
        <begin position="272"/>
        <end position="306"/>
    </location>
</feature>
<dbReference type="SUPFAM" id="SSF48452">
    <property type="entry name" value="TPR-like"/>
    <property type="match status" value="1"/>
</dbReference>
<evidence type="ECO:0000256" key="3">
    <source>
        <dbReference type="SAM" id="MobiDB-lite"/>
    </source>
</evidence>
<feature type="region of interest" description="Disordered" evidence="3">
    <location>
        <begin position="25"/>
        <end position="56"/>
    </location>
</feature>
<evidence type="ECO:0000313" key="5">
    <source>
        <dbReference type="Proteomes" id="UP000663760"/>
    </source>
</evidence>
<dbReference type="NCBIfam" id="TIGR00756">
    <property type="entry name" value="PPR"/>
    <property type="match status" value="5"/>
</dbReference>
<evidence type="ECO:0000256" key="1">
    <source>
        <dbReference type="ARBA" id="ARBA00022737"/>
    </source>
</evidence>
<feature type="repeat" description="PPR" evidence="2">
    <location>
        <begin position="374"/>
        <end position="408"/>
    </location>
</feature>
<feature type="repeat" description="PPR" evidence="2">
    <location>
        <begin position="237"/>
        <end position="271"/>
    </location>
</feature>
<reference evidence="4" key="1">
    <citation type="submission" date="2020-02" db="EMBL/GenBank/DDBJ databases">
        <authorList>
            <person name="Scholz U."/>
            <person name="Mascher M."/>
            <person name="Fiebig A."/>
        </authorList>
    </citation>
    <scope>NUCLEOTIDE SEQUENCE</scope>
</reference>
<dbReference type="GO" id="GO:0003729">
    <property type="term" value="F:mRNA binding"/>
    <property type="evidence" value="ECO:0007669"/>
    <property type="project" value="TreeGrafter"/>
</dbReference>